<evidence type="ECO:0000313" key="20">
    <source>
        <dbReference type="Proteomes" id="UP000192738"/>
    </source>
</evidence>
<dbReference type="Proteomes" id="UP000192738">
    <property type="component" value="Unassembled WGS sequence"/>
</dbReference>
<sequence>MSNFDLIIKLGNKVLEGGEISREEASKLAEVEDKDVPFLLAMADKIRQQFVGDDVDLCAIVNGRSGMCSENCRFCAQSAHHKASIQIYPLLSEDELVAAARQAEAGGALRFSIVTSGRGVDGDKDFPKIVSALERIKKETNLMVCASLGTLTLERAKALKAAGVNRYHHNVESSRNFYAEVCTTHTYDDRAETIGIAHEAGLEICSGGIIGLGESMEDRLDMAFELKKFGVHSVPLNVLTPIKGTAMAEQPSVPPREILKTFALFRFIMPERGIRTAGGREVNLRDLQSISLMGGINGMMIGGYLTTGGRSSDMDVAMVKDLGLRPLSAKDTKQD</sequence>
<dbReference type="NCBIfam" id="TIGR00433">
    <property type="entry name" value="bioB"/>
    <property type="match status" value="1"/>
</dbReference>
<dbReference type="GO" id="GO:0004076">
    <property type="term" value="F:biotin synthase activity"/>
    <property type="evidence" value="ECO:0007669"/>
    <property type="project" value="UniProtKB-UniRule"/>
</dbReference>
<keyword evidence="9 16" id="KW-0479">Metal-binding</keyword>
<evidence type="ECO:0000256" key="5">
    <source>
        <dbReference type="ARBA" id="ARBA00022485"/>
    </source>
</evidence>
<evidence type="ECO:0000256" key="17">
    <source>
        <dbReference type="PIRSR" id="PIRSR001619-1"/>
    </source>
</evidence>
<feature type="binding site" evidence="16 17">
    <location>
        <position position="275"/>
    </location>
    <ligand>
        <name>[2Fe-2S] cluster</name>
        <dbReference type="ChEBI" id="CHEBI:190135"/>
    </ligand>
</feature>
<dbReference type="CDD" id="cd01335">
    <property type="entry name" value="Radical_SAM"/>
    <property type="match status" value="1"/>
</dbReference>
<dbReference type="EMBL" id="FWXI01000009">
    <property type="protein sequence ID" value="SMC80114.1"/>
    <property type="molecule type" value="Genomic_DNA"/>
</dbReference>
<evidence type="ECO:0000256" key="4">
    <source>
        <dbReference type="ARBA" id="ARBA00012236"/>
    </source>
</evidence>
<feature type="binding site" evidence="16 17">
    <location>
        <position position="68"/>
    </location>
    <ligand>
        <name>[4Fe-4S] cluster</name>
        <dbReference type="ChEBI" id="CHEBI:49883"/>
        <note>4Fe-4S-S-AdoMet</note>
    </ligand>
</feature>
<evidence type="ECO:0000256" key="11">
    <source>
        <dbReference type="ARBA" id="ARBA00023004"/>
    </source>
</evidence>
<dbReference type="SFLD" id="SFLDG01278">
    <property type="entry name" value="biotin_synthase_like"/>
    <property type="match status" value="1"/>
</dbReference>
<feature type="binding site" evidence="16 17">
    <location>
        <position position="72"/>
    </location>
    <ligand>
        <name>[4Fe-4S] cluster</name>
        <dbReference type="ChEBI" id="CHEBI:49883"/>
        <note>4Fe-4S-S-AdoMet</note>
    </ligand>
</feature>
<dbReference type="InterPro" id="IPR024177">
    <property type="entry name" value="Biotin_synthase"/>
</dbReference>
<accession>A0A1W2C528</accession>
<dbReference type="InterPro" id="IPR058240">
    <property type="entry name" value="rSAM_sf"/>
</dbReference>
<keyword evidence="10 16" id="KW-0093">Biotin biosynthesis</keyword>
<dbReference type="InterPro" id="IPR002684">
    <property type="entry name" value="Biotin_synth/BioAB"/>
</dbReference>
<dbReference type="InterPro" id="IPR010722">
    <property type="entry name" value="BATS_dom"/>
</dbReference>
<reference evidence="19 20" key="1">
    <citation type="submission" date="2017-04" db="EMBL/GenBank/DDBJ databases">
        <authorList>
            <person name="Afonso C.L."/>
            <person name="Miller P.J."/>
            <person name="Scott M.A."/>
            <person name="Spackman E."/>
            <person name="Goraichik I."/>
            <person name="Dimitrov K.M."/>
            <person name="Suarez D.L."/>
            <person name="Swayne D.E."/>
        </authorList>
    </citation>
    <scope>NUCLEOTIDE SEQUENCE [LARGE SCALE GENOMIC DNA]</scope>
    <source>
        <strain evidence="19 20">DSM 5090</strain>
    </source>
</reference>
<protein>
    <recommendedName>
        <fullName evidence="15 16">Biotin synthase</fullName>
        <ecNumber evidence="4 16">2.8.1.6</ecNumber>
    </recommendedName>
</protein>
<dbReference type="SFLD" id="SFLDG01060">
    <property type="entry name" value="BATS_domain_containing"/>
    <property type="match status" value="1"/>
</dbReference>
<dbReference type="PANTHER" id="PTHR22976">
    <property type="entry name" value="BIOTIN SYNTHASE"/>
    <property type="match status" value="1"/>
</dbReference>
<feature type="binding site" evidence="16 17">
    <location>
        <position position="112"/>
    </location>
    <ligand>
        <name>[2Fe-2S] cluster</name>
        <dbReference type="ChEBI" id="CHEBI:190135"/>
    </ligand>
</feature>
<keyword evidence="6 16" id="KW-0808">Transferase</keyword>
<evidence type="ECO:0000256" key="14">
    <source>
        <dbReference type="ARBA" id="ARBA00057568"/>
    </source>
</evidence>
<evidence type="ECO:0000256" key="2">
    <source>
        <dbReference type="ARBA" id="ARBA00010765"/>
    </source>
</evidence>
<comment type="catalytic activity">
    <reaction evidence="13 16">
        <text>(4R,5S)-dethiobiotin + (sulfur carrier)-SH + 2 reduced [2Fe-2S]-[ferredoxin] + 2 S-adenosyl-L-methionine = (sulfur carrier)-H + biotin + 2 5'-deoxyadenosine + 2 L-methionine + 2 oxidized [2Fe-2S]-[ferredoxin]</text>
        <dbReference type="Rhea" id="RHEA:22060"/>
        <dbReference type="Rhea" id="RHEA-COMP:10000"/>
        <dbReference type="Rhea" id="RHEA-COMP:10001"/>
        <dbReference type="Rhea" id="RHEA-COMP:14737"/>
        <dbReference type="Rhea" id="RHEA-COMP:14739"/>
        <dbReference type="ChEBI" id="CHEBI:17319"/>
        <dbReference type="ChEBI" id="CHEBI:29917"/>
        <dbReference type="ChEBI" id="CHEBI:33737"/>
        <dbReference type="ChEBI" id="CHEBI:33738"/>
        <dbReference type="ChEBI" id="CHEBI:57586"/>
        <dbReference type="ChEBI" id="CHEBI:57844"/>
        <dbReference type="ChEBI" id="CHEBI:59789"/>
        <dbReference type="ChEBI" id="CHEBI:64428"/>
        <dbReference type="ChEBI" id="CHEBI:149473"/>
        <dbReference type="EC" id="2.8.1.6"/>
    </reaction>
</comment>
<dbReference type="SFLD" id="SFLDS00029">
    <property type="entry name" value="Radical_SAM"/>
    <property type="match status" value="1"/>
</dbReference>
<dbReference type="GO" id="GO:0005506">
    <property type="term" value="F:iron ion binding"/>
    <property type="evidence" value="ECO:0007669"/>
    <property type="project" value="UniProtKB-UniRule"/>
</dbReference>
<dbReference type="STRING" id="112901.SAMN04488500_109130"/>
<dbReference type="PANTHER" id="PTHR22976:SF2">
    <property type="entry name" value="BIOTIN SYNTHASE, MITOCHONDRIAL"/>
    <property type="match status" value="1"/>
</dbReference>
<dbReference type="PIRSF" id="PIRSF001619">
    <property type="entry name" value="Biotin_synth"/>
    <property type="match status" value="1"/>
</dbReference>
<comment type="cofactor">
    <cofactor evidence="16 17">
        <name>[4Fe-4S] cluster</name>
        <dbReference type="ChEBI" id="CHEBI:49883"/>
    </cofactor>
    <text evidence="16 17">Binds 1 [4Fe-4S] cluster. The cluster is coordinated with 3 cysteines and an exchangeable S-adenosyl-L-methionine.</text>
</comment>
<comment type="pathway">
    <text evidence="1 16">Cofactor biosynthesis; biotin biosynthesis; biotin from 7,8-diaminononanoate: step 2/2.</text>
</comment>
<dbReference type="SUPFAM" id="SSF102114">
    <property type="entry name" value="Radical SAM enzymes"/>
    <property type="match status" value="1"/>
</dbReference>
<keyword evidence="7 16" id="KW-0949">S-adenosyl-L-methionine</keyword>
<dbReference type="Gene3D" id="3.20.20.70">
    <property type="entry name" value="Aldolase class I"/>
    <property type="match status" value="1"/>
</dbReference>
<proteinExistence type="inferred from homology"/>
<organism evidence="19 20">
    <name type="scientific">Sporomusa malonica</name>
    <dbReference type="NCBI Taxonomy" id="112901"/>
    <lineage>
        <taxon>Bacteria</taxon>
        <taxon>Bacillati</taxon>
        <taxon>Bacillota</taxon>
        <taxon>Negativicutes</taxon>
        <taxon>Selenomonadales</taxon>
        <taxon>Sporomusaceae</taxon>
        <taxon>Sporomusa</taxon>
    </lineage>
</organism>
<comment type="subunit">
    <text evidence="3 16">Homodimer.</text>
</comment>
<dbReference type="HAMAP" id="MF_01694">
    <property type="entry name" value="BioB"/>
    <property type="match status" value="1"/>
</dbReference>
<keyword evidence="5 16" id="KW-0004">4Fe-4S</keyword>
<keyword evidence="11 16" id="KW-0408">Iron</keyword>
<dbReference type="AlphaFoldDB" id="A0A1W2C528"/>
<evidence type="ECO:0000256" key="13">
    <source>
        <dbReference type="ARBA" id="ARBA00051157"/>
    </source>
</evidence>
<evidence type="ECO:0000256" key="6">
    <source>
        <dbReference type="ARBA" id="ARBA00022679"/>
    </source>
</evidence>
<evidence type="ECO:0000256" key="9">
    <source>
        <dbReference type="ARBA" id="ARBA00022723"/>
    </source>
</evidence>
<evidence type="ECO:0000256" key="12">
    <source>
        <dbReference type="ARBA" id="ARBA00023014"/>
    </source>
</evidence>
<feature type="binding site" evidence="16 17">
    <location>
        <position position="145"/>
    </location>
    <ligand>
        <name>[2Fe-2S] cluster</name>
        <dbReference type="ChEBI" id="CHEBI:190135"/>
    </ligand>
</feature>
<dbReference type="SMART" id="SM00876">
    <property type="entry name" value="BATS"/>
    <property type="match status" value="1"/>
</dbReference>
<dbReference type="GO" id="GO:0009102">
    <property type="term" value="P:biotin biosynthetic process"/>
    <property type="evidence" value="ECO:0007669"/>
    <property type="project" value="UniProtKB-UniRule"/>
</dbReference>
<dbReference type="OrthoDB" id="9786826at2"/>
<evidence type="ECO:0000256" key="7">
    <source>
        <dbReference type="ARBA" id="ARBA00022691"/>
    </source>
</evidence>
<dbReference type="Pfam" id="PF04055">
    <property type="entry name" value="Radical_SAM"/>
    <property type="match status" value="1"/>
</dbReference>
<evidence type="ECO:0000256" key="3">
    <source>
        <dbReference type="ARBA" id="ARBA00011738"/>
    </source>
</evidence>
<evidence type="ECO:0000256" key="16">
    <source>
        <dbReference type="HAMAP-Rule" id="MF_01694"/>
    </source>
</evidence>
<dbReference type="InterPro" id="IPR013785">
    <property type="entry name" value="Aldolase_TIM"/>
</dbReference>
<dbReference type="PROSITE" id="PS51918">
    <property type="entry name" value="RADICAL_SAM"/>
    <property type="match status" value="1"/>
</dbReference>
<dbReference type="SMART" id="SM00729">
    <property type="entry name" value="Elp3"/>
    <property type="match status" value="1"/>
</dbReference>
<feature type="binding site" evidence="16 17">
    <location>
        <position position="205"/>
    </location>
    <ligand>
        <name>[2Fe-2S] cluster</name>
        <dbReference type="ChEBI" id="CHEBI:190135"/>
    </ligand>
</feature>
<dbReference type="FunFam" id="3.20.20.70:FF:000026">
    <property type="entry name" value="Biotin synthase"/>
    <property type="match status" value="1"/>
</dbReference>
<dbReference type="InterPro" id="IPR006638">
    <property type="entry name" value="Elp3/MiaA/NifB-like_rSAM"/>
</dbReference>
<gene>
    <name evidence="16" type="primary">bioB</name>
    <name evidence="19" type="ORF">SAMN04488500_109130</name>
</gene>
<evidence type="ECO:0000256" key="8">
    <source>
        <dbReference type="ARBA" id="ARBA00022714"/>
    </source>
</evidence>
<evidence type="ECO:0000259" key="18">
    <source>
        <dbReference type="PROSITE" id="PS51918"/>
    </source>
</evidence>
<dbReference type="GO" id="GO:0051539">
    <property type="term" value="F:4 iron, 4 sulfur cluster binding"/>
    <property type="evidence" value="ECO:0007669"/>
    <property type="project" value="UniProtKB-KW"/>
</dbReference>
<evidence type="ECO:0000313" key="19">
    <source>
        <dbReference type="EMBL" id="SMC80114.1"/>
    </source>
</evidence>
<dbReference type="RefSeq" id="WP_084576030.1">
    <property type="nucleotide sequence ID" value="NZ_CP155572.1"/>
</dbReference>
<evidence type="ECO:0000256" key="10">
    <source>
        <dbReference type="ARBA" id="ARBA00022756"/>
    </source>
</evidence>
<keyword evidence="8 16" id="KW-0001">2Fe-2S</keyword>
<dbReference type="UniPathway" id="UPA00078">
    <property type="reaction ID" value="UER00162"/>
</dbReference>
<feature type="binding site" evidence="16 17">
    <location>
        <position position="75"/>
    </location>
    <ligand>
        <name>[4Fe-4S] cluster</name>
        <dbReference type="ChEBI" id="CHEBI:49883"/>
        <note>4Fe-4S-S-AdoMet</note>
    </ligand>
</feature>
<comment type="function">
    <text evidence="14 16">Catalyzes the conversion of dethiobiotin (DTB) to biotin by the insertion of a sulfur atom into dethiobiotin via a radical-based mechanism.</text>
</comment>
<dbReference type="Pfam" id="PF06968">
    <property type="entry name" value="BATS"/>
    <property type="match status" value="1"/>
</dbReference>
<keyword evidence="12 16" id="KW-0411">Iron-sulfur</keyword>
<feature type="domain" description="Radical SAM core" evidence="18">
    <location>
        <begin position="50"/>
        <end position="280"/>
    </location>
</feature>
<evidence type="ECO:0000256" key="1">
    <source>
        <dbReference type="ARBA" id="ARBA00004942"/>
    </source>
</evidence>
<evidence type="ECO:0000256" key="15">
    <source>
        <dbReference type="ARBA" id="ARBA00070199"/>
    </source>
</evidence>
<dbReference type="EC" id="2.8.1.6" evidence="4 16"/>
<dbReference type="GO" id="GO:0051537">
    <property type="term" value="F:2 iron, 2 sulfur cluster binding"/>
    <property type="evidence" value="ECO:0007669"/>
    <property type="project" value="UniProtKB-KW"/>
</dbReference>
<comment type="cofactor">
    <cofactor evidence="16">
        <name>[2Fe-2S] cluster</name>
        <dbReference type="ChEBI" id="CHEBI:190135"/>
    </cofactor>
    <text evidence="16">Binds 1 [2Fe-2S] cluster. The cluster is coordinated with 3 cysteines and 1 arginine.</text>
</comment>
<dbReference type="InterPro" id="IPR007197">
    <property type="entry name" value="rSAM"/>
</dbReference>
<keyword evidence="20" id="KW-1185">Reference proteome</keyword>
<name>A0A1W2C528_9FIRM</name>
<comment type="cofactor">
    <cofactor evidence="17">
        <name>[2Fe-2S] cluster</name>
        <dbReference type="ChEBI" id="CHEBI:190135"/>
    </cofactor>
    <text evidence="17">Binds 1 [2Fe-2S] cluster. The cluster is coordinated with 3 cysteines and 1 arginine.</text>
</comment>
<comment type="similarity">
    <text evidence="2 16">Belongs to the radical SAM superfamily. Biotin synthase family.</text>
</comment>